<proteinExistence type="predicted"/>
<dbReference type="PANTHER" id="PTHR33332">
    <property type="entry name" value="REVERSE TRANSCRIPTASE DOMAIN-CONTAINING PROTEIN"/>
    <property type="match status" value="1"/>
</dbReference>
<evidence type="ECO:0000256" key="1">
    <source>
        <dbReference type="SAM" id="MobiDB-lite"/>
    </source>
</evidence>
<feature type="compositionally biased region" description="Acidic residues" evidence="1">
    <location>
        <begin position="269"/>
        <end position="278"/>
    </location>
</feature>
<dbReference type="Proteomes" id="UP001152795">
    <property type="component" value="Unassembled WGS sequence"/>
</dbReference>
<name>A0A7D9I0C9_PARCT</name>
<dbReference type="EMBL" id="CACRXK020002800">
    <property type="protein sequence ID" value="CAB3996110.1"/>
    <property type="molecule type" value="Genomic_DNA"/>
</dbReference>
<reference evidence="2" key="1">
    <citation type="submission" date="2020-04" db="EMBL/GenBank/DDBJ databases">
        <authorList>
            <person name="Alioto T."/>
            <person name="Alioto T."/>
            <person name="Gomez Garrido J."/>
        </authorList>
    </citation>
    <scope>NUCLEOTIDE SEQUENCE</scope>
    <source>
        <strain evidence="2">A484AB</strain>
    </source>
</reference>
<organism evidence="2 3">
    <name type="scientific">Paramuricea clavata</name>
    <name type="common">Red gorgonian</name>
    <name type="synonym">Violescent sea-whip</name>
    <dbReference type="NCBI Taxonomy" id="317549"/>
    <lineage>
        <taxon>Eukaryota</taxon>
        <taxon>Metazoa</taxon>
        <taxon>Cnidaria</taxon>
        <taxon>Anthozoa</taxon>
        <taxon>Octocorallia</taxon>
        <taxon>Malacalcyonacea</taxon>
        <taxon>Plexauridae</taxon>
        <taxon>Paramuricea</taxon>
    </lineage>
</organism>
<sequence>MVNDLQCGSGRPSNWKFVDDVTISEGLLRNGEPSVIQSDLTSIATWASNNLMKLNAKKCKEMQICFFRNKPELPHLCVEDQILECVSSHKVLGLIIQDDLKWNEHISMIVTKASKRLHILRVLRRGGIPPHDLITIYYALIRSTLEYCCTVWHCGLPMYLSEQVEKIQKRALRIILPGRSYGEAQEMLQCPRLDIRRGELCEKTIKNIALGSRLSSHLTLTSENEHVYNLRNFKQFASFKCRTDRFATPETKRVEKVKEQTSIIHTPEDSETDSEGEEGLSLPQNEMDELVQLSLRPESVNDATVDPSTNGDINQSREVHCNENDANRLNIQVEETMETLGDVEEIPPQPVLPQRQRQPPLRFGYNAPHGCPTGEFPFIWQDPNVGLVQIRDPWFGPPWIGPIQPPMIPVPWISPIQNPMFHAQVMNPMISPLPFGYYPTY</sequence>
<evidence type="ECO:0000313" key="2">
    <source>
        <dbReference type="EMBL" id="CAB3996110.1"/>
    </source>
</evidence>
<dbReference type="OrthoDB" id="5954773at2759"/>
<keyword evidence="3" id="KW-1185">Reference proteome</keyword>
<protein>
    <submittedName>
        <fullName evidence="2">Uncharacterized protein</fullName>
    </submittedName>
</protein>
<dbReference type="AlphaFoldDB" id="A0A7D9I0C9"/>
<gene>
    <name evidence="2" type="ORF">PACLA_8A029922</name>
</gene>
<feature type="region of interest" description="Disordered" evidence="1">
    <location>
        <begin position="253"/>
        <end position="281"/>
    </location>
</feature>
<comment type="caution">
    <text evidence="2">The sequence shown here is derived from an EMBL/GenBank/DDBJ whole genome shotgun (WGS) entry which is preliminary data.</text>
</comment>
<evidence type="ECO:0000313" key="3">
    <source>
        <dbReference type="Proteomes" id="UP001152795"/>
    </source>
</evidence>
<accession>A0A7D9I0C9</accession>